<feature type="compositionally biased region" description="Low complexity" evidence="8">
    <location>
        <begin position="457"/>
        <end position="469"/>
    </location>
</feature>
<dbReference type="PROSITE" id="PS50011">
    <property type="entry name" value="PROTEIN_KINASE_DOM"/>
    <property type="match status" value="1"/>
</dbReference>
<dbReference type="SUPFAM" id="SSF56112">
    <property type="entry name" value="Protein kinase-like (PK-like)"/>
    <property type="match status" value="1"/>
</dbReference>
<dbReference type="EC" id="2.7.11.1" evidence="1"/>
<evidence type="ECO:0000313" key="11">
    <source>
        <dbReference type="EMBL" id="MDU0326571.1"/>
    </source>
</evidence>
<evidence type="ECO:0000256" key="8">
    <source>
        <dbReference type="SAM" id="MobiDB-lite"/>
    </source>
</evidence>
<dbReference type="InterPro" id="IPR017441">
    <property type="entry name" value="Protein_kinase_ATP_BS"/>
</dbReference>
<comment type="caution">
    <text evidence="11">The sequence shown here is derived from an EMBL/GenBank/DDBJ whole genome shotgun (WGS) entry which is preliminary data.</text>
</comment>
<dbReference type="Gene3D" id="1.10.510.10">
    <property type="entry name" value="Transferase(Phosphotransferase) domain 1"/>
    <property type="match status" value="1"/>
</dbReference>
<accession>A0ABU3RUJ4</accession>
<keyword evidence="12" id="KW-1185">Reference proteome</keyword>
<feature type="compositionally biased region" description="Low complexity" evidence="8">
    <location>
        <begin position="440"/>
        <end position="449"/>
    </location>
</feature>
<dbReference type="RefSeq" id="WP_316001128.1">
    <property type="nucleotide sequence ID" value="NZ_JAWDIU010000002.1"/>
</dbReference>
<feature type="compositionally biased region" description="Low complexity" evidence="8">
    <location>
        <begin position="404"/>
        <end position="422"/>
    </location>
</feature>
<gene>
    <name evidence="11" type="ORF">RWH43_07335</name>
</gene>
<evidence type="ECO:0000256" key="7">
    <source>
        <dbReference type="PROSITE-ProRule" id="PRU10141"/>
    </source>
</evidence>
<dbReference type="Proteomes" id="UP001256673">
    <property type="component" value="Unassembled WGS sequence"/>
</dbReference>
<dbReference type="PROSITE" id="PS00107">
    <property type="entry name" value="PROTEIN_KINASE_ATP"/>
    <property type="match status" value="1"/>
</dbReference>
<dbReference type="PROSITE" id="PS00108">
    <property type="entry name" value="PROTEIN_KINASE_ST"/>
    <property type="match status" value="1"/>
</dbReference>
<dbReference type="InterPro" id="IPR000719">
    <property type="entry name" value="Prot_kinase_dom"/>
</dbReference>
<keyword evidence="4 7" id="KW-0547">Nucleotide-binding</keyword>
<dbReference type="Gene3D" id="3.30.200.20">
    <property type="entry name" value="Phosphorylase Kinase, domain 1"/>
    <property type="match status" value="1"/>
</dbReference>
<dbReference type="PANTHER" id="PTHR43289:SF6">
    <property type="entry name" value="SERINE_THREONINE-PROTEIN KINASE NEKL-3"/>
    <property type="match status" value="1"/>
</dbReference>
<evidence type="ECO:0000256" key="4">
    <source>
        <dbReference type="ARBA" id="ARBA00022741"/>
    </source>
</evidence>
<evidence type="ECO:0000256" key="9">
    <source>
        <dbReference type="SAM" id="Phobius"/>
    </source>
</evidence>
<dbReference type="Pfam" id="PF00069">
    <property type="entry name" value="Pkinase"/>
    <property type="match status" value="1"/>
</dbReference>
<keyword evidence="9" id="KW-1133">Transmembrane helix</keyword>
<feature type="compositionally biased region" description="Gly residues" evidence="8">
    <location>
        <begin position="494"/>
        <end position="510"/>
    </location>
</feature>
<feature type="compositionally biased region" description="Gly residues" evidence="8">
    <location>
        <begin position="520"/>
        <end position="548"/>
    </location>
</feature>
<feature type="binding site" evidence="7">
    <location>
        <position position="49"/>
    </location>
    <ligand>
        <name>ATP</name>
        <dbReference type="ChEBI" id="CHEBI:30616"/>
    </ligand>
</feature>
<keyword evidence="3" id="KW-0808">Transferase</keyword>
<dbReference type="InterPro" id="IPR008271">
    <property type="entry name" value="Ser/Thr_kinase_AS"/>
</dbReference>
<feature type="domain" description="Protein kinase" evidence="10">
    <location>
        <begin position="20"/>
        <end position="279"/>
    </location>
</feature>
<feature type="transmembrane region" description="Helical" evidence="9">
    <location>
        <begin position="374"/>
        <end position="396"/>
    </location>
</feature>
<dbReference type="EMBL" id="JAWDIU010000002">
    <property type="protein sequence ID" value="MDU0326571.1"/>
    <property type="molecule type" value="Genomic_DNA"/>
</dbReference>
<keyword evidence="2" id="KW-0723">Serine/threonine-protein kinase</keyword>
<dbReference type="InterPro" id="IPR011009">
    <property type="entry name" value="Kinase-like_dom_sf"/>
</dbReference>
<evidence type="ECO:0000256" key="2">
    <source>
        <dbReference type="ARBA" id="ARBA00022527"/>
    </source>
</evidence>
<evidence type="ECO:0000256" key="6">
    <source>
        <dbReference type="ARBA" id="ARBA00022840"/>
    </source>
</evidence>
<protein>
    <recommendedName>
        <fullName evidence="1">non-specific serine/threonine protein kinase</fullName>
        <ecNumber evidence="1">2.7.11.1</ecNumber>
    </recommendedName>
</protein>
<evidence type="ECO:0000313" key="12">
    <source>
        <dbReference type="Proteomes" id="UP001256673"/>
    </source>
</evidence>
<proteinExistence type="predicted"/>
<dbReference type="CDD" id="cd14014">
    <property type="entry name" value="STKc_PknB_like"/>
    <property type="match status" value="1"/>
</dbReference>
<keyword evidence="6 7" id="KW-0067">ATP-binding</keyword>
<evidence type="ECO:0000256" key="1">
    <source>
        <dbReference type="ARBA" id="ARBA00012513"/>
    </source>
</evidence>
<dbReference type="PANTHER" id="PTHR43289">
    <property type="entry name" value="MITOGEN-ACTIVATED PROTEIN KINASE KINASE KINASE 20-RELATED"/>
    <property type="match status" value="1"/>
</dbReference>
<sequence>MSHAPDPSMLHVGDVLAARYVLTERIGAGGMGRVFRARDEVLRRDVAIKVFFTDPSAEPDPLRRMSEARVLAALDHPSLVTLYDARLSGDDQVYLVMELITGPSLQRRLEEAEIPPAEVAGYLHDLATALGAVHHAGIVHRDVKPSNVLLRPMQQGPRTHEAVLADFGVAHLLDATRLTTPGTIIGTAAYLAPEQVRGETPQPASDIYALGLMTIEALTRLHPFGGGSLQETLLARLARQPTIPGHLGYEWRSLLAAMTAPDAAERPDARTVAERAATLMSSPPTASAPLASTGAAALDPALAETAPWAVPVAARATTAARPASDPASDSLDETAPWAVPVAASSTTDAVGRRRRARLMPTSAAASHDALRRRWMWVGAAAGVVVVIGLPLLGFSLQAAGDTTTVGPPTPVPTVSESVAPAVDPAPAGTTAVQPAVNVPEESSGGSSRSVQTSPNETAVVPPAPADDTPLQIAEPETPAKQTDPPAKNASPNGTGPGSSNGNGSSNGKGTPGEKANGSENGTGPGSSNGKGANGKGANGKGATGAGKN</sequence>
<evidence type="ECO:0000256" key="3">
    <source>
        <dbReference type="ARBA" id="ARBA00022679"/>
    </source>
</evidence>
<reference evidence="11 12" key="1">
    <citation type="submission" date="2023-09" db="EMBL/GenBank/DDBJ databases">
        <title>Microbacterium fusihabitans sp. nov., Microbacterium phycihabitans sp. nov., and Microbacterium cervinum sp. nov., isolated from dried seaweeds of beach.</title>
        <authorList>
            <person name="Lee S.D."/>
        </authorList>
    </citation>
    <scope>NUCLEOTIDE SEQUENCE [LARGE SCALE GENOMIC DNA]</scope>
    <source>
        <strain evidence="11 12">KSW2-21</strain>
    </source>
</reference>
<dbReference type="SMART" id="SM00220">
    <property type="entry name" value="S_TKc"/>
    <property type="match status" value="1"/>
</dbReference>
<organism evidence="11 12">
    <name type="scientific">Microbacterium algihabitans</name>
    <dbReference type="NCBI Taxonomy" id="3075992"/>
    <lineage>
        <taxon>Bacteria</taxon>
        <taxon>Bacillati</taxon>
        <taxon>Actinomycetota</taxon>
        <taxon>Actinomycetes</taxon>
        <taxon>Micrococcales</taxon>
        <taxon>Microbacteriaceae</taxon>
        <taxon>Microbacterium</taxon>
    </lineage>
</organism>
<evidence type="ECO:0000256" key="5">
    <source>
        <dbReference type="ARBA" id="ARBA00022777"/>
    </source>
</evidence>
<name>A0ABU3RUJ4_9MICO</name>
<keyword evidence="9" id="KW-0472">Membrane</keyword>
<dbReference type="GO" id="GO:0016301">
    <property type="term" value="F:kinase activity"/>
    <property type="evidence" value="ECO:0007669"/>
    <property type="project" value="UniProtKB-KW"/>
</dbReference>
<keyword evidence="5 11" id="KW-0418">Kinase</keyword>
<evidence type="ECO:0000259" key="10">
    <source>
        <dbReference type="PROSITE" id="PS50011"/>
    </source>
</evidence>
<feature type="region of interest" description="Disordered" evidence="8">
    <location>
        <begin position="404"/>
        <end position="548"/>
    </location>
</feature>
<keyword evidence="9" id="KW-0812">Transmembrane</keyword>